<sequence>MPSVCRPDREVPFHHHALYTGLSVSIFVVCSHLPLYGVRYASMGADPLYWLRSILSSNHGTLASTSGLLRFDHNVREGRDLADGARKVLALVIALGEAVAHVLLGMYGPHVGMLNGVLIVLQLVASTAVVIYLDDVFDKGYGLKGSSSTVSLISAATTCGKVFWQAFSPITVNTGRGPEFEGVILAVVHHVLTCTSNARTLDPPMRGDHRDLLGLPRDATLHVSSRLRSTAHVEA</sequence>
<evidence type="ECO:0000256" key="2">
    <source>
        <dbReference type="RuleBase" id="RU004349"/>
    </source>
</evidence>
<feature type="transmembrane region" description="Helical" evidence="3">
    <location>
        <begin position="17"/>
        <end position="38"/>
    </location>
</feature>
<dbReference type="Pfam" id="PF00344">
    <property type="entry name" value="SecY"/>
    <property type="match status" value="1"/>
</dbReference>
<keyword evidence="6" id="KW-1185">Reference proteome</keyword>
<keyword evidence="3" id="KW-1133">Transmembrane helix</keyword>
<dbReference type="Proteomes" id="UP000636709">
    <property type="component" value="Unassembled WGS sequence"/>
</dbReference>
<dbReference type="GO" id="GO:0009535">
    <property type="term" value="C:chloroplast thylakoid membrane"/>
    <property type="evidence" value="ECO:0007669"/>
    <property type="project" value="UniProtKB-SubCell"/>
</dbReference>
<dbReference type="InterPro" id="IPR002208">
    <property type="entry name" value="SecY/SEC61-alpha"/>
</dbReference>
<dbReference type="OrthoDB" id="674818at2759"/>
<accession>A0A835BBS1</accession>
<organism evidence="5 6">
    <name type="scientific">Digitaria exilis</name>
    <dbReference type="NCBI Taxonomy" id="1010633"/>
    <lineage>
        <taxon>Eukaryota</taxon>
        <taxon>Viridiplantae</taxon>
        <taxon>Streptophyta</taxon>
        <taxon>Embryophyta</taxon>
        <taxon>Tracheophyta</taxon>
        <taxon>Spermatophyta</taxon>
        <taxon>Magnoliopsida</taxon>
        <taxon>Liliopsida</taxon>
        <taxon>Poales</taxon>
        <taxon>Poaceae</taxon>
        <taxon>PACMAD clade</taxon>
        <taxon>Panicoideae</taxon>
        <taxon>Panicodae</taxon>
        <taxon>Paniceae</taxon>
        <taxon>Anthephorinae</taxon>
        <taxon>Digitaria</taxon>
    </lineage>
</organism>
<comment type="subcellular location">
    <subcellularLocation>
        <location evidence="1">Plastid</location>
        <location evidence="1">Chloroplast thylakoid membrane</location>
        <topology evidence="1">Multi-pass membrane protein</topology>
    </subcellularLocation>
</comment>
<evidence type="ECO:0000313" key="5">
    <source>
        <dbReference type="EMBL" id="KAF8693447.1"/>
    </source>
</evidence>
<feature type="transmembrane region" description="Helical" evidence="3">
    <location>
        <begin position="88"/>
        <end position="107"/>
    </location>
</feature>
<feature type="domain" description="Translocon Sec61/SecY plug" evidence="4">
    <location>
        <begin position="26"/>
        <end position="60"/>
    </location>
</feature>
<dbReference type="SUPFAM" id="SSF103491">
    <property type="entry name" value="Preprotein translocase SecY subunit"/>
    <property type="match status" value="1"/>
</dbReference>
<dbReference type="Gene3D" id="1.10.3370.10">
    <property type="entry name" value="SecY subunit domain"/>
    <property type="match status" value="1"/>
</dbReference>
<proteinExistence type="inferred from homology"/>
<evidence type="ECO:0000313" key="6">
    <source>
        <dbReference type="Proteomes" id="UP000636709"/>
    </source>
</evidence>
<reference evidence="5" key="1">
    <citation type="submission" date="2020-07" db="EMBL/GenBank/DDBJ databases">
        <title>Genome sequence and genetic diversity analysis of an under-domesticated orphan crop, white fonio (Digitaria exilis).</title>
        <authorList>
            <person name="Bennetzen J.L."/>
            <person name="Chen S."/>
            <person name="Ma X."/>
            <person name="Wang X."/>
            <person name="Yssel A.E.J."/>
            <person name="Chaluvadi S.R."/>
            <person name="Johnson M."/>
            <person name="Gangashetty P."/>
            <person name="Hamidou F."/>
            <person name="Sanogo M.D."/>
            <person name="Zwaenepoel A."/>
            <person name="Wallace J."/>
            <person name="Van De Peer Y."/>
            <person name="Van Deynze A."/>
        </authorList>
    </citation>
    <scope>NUCLEOTIDE SEQUENCE</scope>
    <source>
        <tissue evidence="5">Leaves</tissue>
    </source>
</reference>
<dbReference type="Pfam" id="PF10559">
    <property type="entry name" value="Plug_translocon"/>
    <property type="match status" value="1"/>
</dbReference>
<keyword evidence="3" id="KW-0472">Membrane</keyword>
<keyword evidence="3" id="KW-0812">Transmembrane</keyword>
<dbReference type="PANTHER" id="PTHR10906">
    <property type="entry name" value="SECY/SEC61-ALPHA FAMILY MEMBER"/>
    <property type="match status" value="1"/>
</dbReference>
<gene>
    <name evidence="5" type="ORF">HU200_038843</name>
</gene>
<evidence type="ECO:0000256" key="1">
    <source>
        <dbReference type="ARBA" id="ARBA00004454"/>
    </source>
</evidence>
<dbReference type="AlphaFoldDB" id="A0A835BBS1"/>
<dbReference type="InterPro" id="IPR023201">
    <property type="entry name" value="SecY_dom_sf"/>
</dbReference>
<dbReference type="GO" id="GO:0015031">
    <property type="term" value="P:protein transport"/>
    <property type="evidence" value="ECO:0007669"/>
    <property type="project" value="InterPro"/>
</dbReference>
<protein>
    <recommendedName>
        <fullName evidence="4">Translocon Sec61/SecY plug domain-containing protein</fullName>
    </recommendedName>
</protein>
<dbReference type="EMBL" id="JACEFO010001924">
    <property type="protein sequence ID" value="KAF8693447.1"/>
    <property type="molecule type" value="Genomic_DNA"/>
</dbReference>
<dbReference type="InterPro" id="IPR019561">
    <property type="entry name" value="Translocon_Sec61/SecY_plug_dom"/>
</dbReference>
<feature type="transmembrane region" description="Helical" evidence="3">
    <location>
        <begin position="113"/>
        <end position="133"/>
    </location>
</feature>
<evidence type="ECO:0000259" key="4">
    <source>
        <dbReference type="Pfam" id="PF10559"/>
    </source>
</evidence>
<comment type="similarity">
    <text evidence="2">Belongs to the SecY/SEC61-alpha family.</text>
</comment>
<evidence type="ECO:0000256" key="3">
    <source>
        <dbReference type="SAM" id="Phobius"/>
    </source>
</evidence>
<comment type="caution">
    <text evidence="5">The sequence shown here is derived from an EMBL/GenBank/DDBJ whole genome shotgun (WGS) entry which is preliminary data.</text>
</comment>
<name>A0A835BBS1_9POAL</name>